<dbReference type="InterPro" id="IPR003165">
    <property type="entry name" value="Piwi"/>
</dbReference>
<dbReference type="InterPro" id="IPR036085">
    <property type="entry name" value="PAZ_dom_sf"/>
</dbReference>
<dbReference type="CDD" id="cd04657">
    <property type="entry name" value="Piwi_ago-like"/>
    <property type="match status" value="1"/>
</dbReference>
<dbReference type="AlphaFoldDB" id="A0A2R6P329"/>
<evidence type="ECO:0000256" key="5">
    <source>
        <dbReference type="ARBA" id="ARBA00023158"/>
    </source>
</evidence>
<keyword evidence="2" id="KW-0678">Repressor</keyword>
<comment type="similarity">
    <text evidence="1">Belongs to the argonaute family. Ago subfamily.</text>
</comment>
<dbReference type="GO" id="GO:0051607">
    <property type="term" value="P:defense response to virus"/>
    <property type="evidence" value="ECO:0007669"/>
    <property type="project" value="UniProtKB-ARBA"/>
</dbReference>
<dbReference type="InParanoid" id="A0A2R6P329"/>
<evidence type="ECO:0000259" key="8">
    <source>
        <dbReference type="PROSITE" id="PS50821"/>
    </source>
</evidence>
<keyword evidence="4" id="KW-0694">RNA-binding</keyword>
<sequence>MERSKCSRETGVARGRNGGGNRGGGRRNYSHQQYRSGGERGGWGHQWADPSNVQVAGPTRGGRSGSRVWSEGPIQPQPQPEFQSQTERVQQTFPDMESLEISEQKPPLILPESTEKRIMPMKRPNKGGTLAVRSVGLFANHFPVRFSTESSIMHYDVDIKPHMSPDMQSVNTSIRKSDLRLIVDKLVSDDATRFPNQMIVYDGNKNMLSAVPLPTSQVTVKLFGGDGTEGRSYIVIIKLVNELKYSKLQDYSSGKLPYIPRDILQAIDSVMKENPSRHRICVGRSFYSNKFRAEDDLKFGIAAFRGFQLVLKLTSQGVVLCVDSSVMAFRKSLPVIDFLKEHVRGFEGANDVRELRREVMFALKGLKVTVTHRITNQKYIISGLSDQNAREIAFPLQNAESNDLPRKIGLVEYFRQKYDKEVIYMDIPCLNLGKGNRQNYVPMEFCSLVEGQRYPTDKLGRESGKLLKKISMPSPMERKNAICEMLRADDGPRGNVLQNFGMEVENNMTRLLGRVIGPPKLKLRTSTGEVNAITVDHVKCDWNLVRNSVVEGKPLERWALIDFSKYERNRLNPNAFIPNLIKRCSIRGVLVQQPVVYHYTGMREFYSVAKIRTLLASVVKEANGKCKGGLQLIICVMPEEHQAYNYLKWVSEREIGVLTQCCLAGHANEGKDNFFANLALKINAKLGGSNTELMECFPGFEGEDHVMFVGADVNHPAAASDVRCTSIAAVVATINWPAANRYAARICPQERRKEQIVNFGSMCLDLVNTYARINKVKPKKIVVFRDGVSDGQFDMVLNAELLDLQRAIYTENYRPTITLIVAQKRHMTRLFLENGKNGICNVPPGTVVDTTIVDPSLYDFYLCSHYGTIGTSKPTHYYVLRDEHNFTADQLQKLIYDLCFTFARCTKPVSLVPPVYYADLVAFRGRQYQDVVMELQLPAPVSKSSSLSVTSSSASLSAALLDPKFYKLHPDLENEMFFV</sequence>
<keyword evidence="3" id="KW-0810">Translation regulation</keyword>
<evidence type="ECO:0000259" key="9">
    <source>
        <dbReference type="PROSITE" id="PS50822"/>
    </source>
</evidence>
<dbReference type="OrthoDB" id="10252740at2759"/>
<reference evidence="11" key="2">
    <citation type="journal article" date="2018" name="BMC Genomics">
        <title>A manually annotated Actinidia chinensis var. chinensis (kiwifruit) genome highlights the challenges associated with draft genomes and gene prediction in plants.</title>
        <authorList>
            <person name="Pilkington S.M."/>
            <person name="Crowhurst R."/>
            <person name="Hilario E."/>
            <person name="Nardozza S."/>
            <person name="Fraser L."/>
            <person name="Peng Y."/>
            <person name="Gunaseelan K."/>
            <person name="Simpson R."/>
            <person name="Tahir J."/>
            <person name="Deroles S.C."/>
            <person name="Templeton K."/>
            <person name="Luo Z."/>
            <person name="Davy M."/>
            <person name="Cheng C."/>
            <person name="McNeilage M."/>
            <person name="Scaglione D."/>
            <person name="Liu Y."/>
            <person name="Zhang Q."/>
            <person name="Datson P."/>
            <person name="De Silva N."/>
            <person name="Gardiner S.E."/>
            <person name="Bassett H."/>
            <person name="Chagne D."/>
            <person name="McCallum J."/>
            <person name="Dzierzon H."/>
            <person name="Deng C."/>
            <person name="Wang Y.Y."/>
            <person name="Barron L."/>
            <person name="Manako K."/>
            <person name="Bowen J."/>
            <person name="Foster T.M."/>
            <person name="Erridge Z.A."/>
            <person name="Tiffin H."/>
            <person name="Waite C.N."/>
            <person name="Davies K.M."/>
            <person name="Grierson E.P."/>
            <person name="Laing W.A."/>
            <person name="Kirk R."/>
            <person name="Chen X."/>
            <person name="Wood M."/>
            <person name="Montefiori M."/>
            <person name="Brummell D.A."/>
            <person name="Schwinn K.E."/>
            <person name="Catanach A."/>
            <person name="Fullerton C."/>
            <person name="Li D."/>
            <person name="Meiyalaghan S."/>
            <person name="Nieuwenhuizen N."/>
            <person name="Read N."/>
            <person name="Prakash R."/>
            <person name="Hunter D."/>
            <person name="Zhang H."/>
            <person name="McKenzie M."/>
            <person name="Knabel M."/>
            <person name="Harris A."/>
            <person name="Allan A.C."/>
            <person name="Gleave A."/>
            <person name="Chen A."/>
            <person name="Janssen B.J."/>
            <person name="Plunkett B."/>
            <person name="Ampomah-Dwamena C."/>
            <person name="Voogd C."/>
            <person name="Leif D."/>
            <person name="Lafferty D."/>
            <person name="Souleyre E.J.F."/>
            <person name="Varkonyi-Gasic E."/>
            <person name="Gambi F."/>
            <person name="Hanley J."/>
            <person name="Yao J.L."/>
            <person name="Cheung J."/>
            <person name="David K.M."/>
            <person name="Warren B."/>
            <person name="Marsh K."/>
            <person name="Snowden K.C."/>
            <person name="Lin-Wang K."/>
            <person name="Brian L."/>
            <person name="Martinez-Sanchez M."/>
            <person name="Wang M."/>
            <person name="Ileperuma N."/>
            <person name="Macnee N."/>
            <person name="Campin R."/>
            <person name="McAtee P."/>
            <person name="Drummond R.S.M."/>
            <person name="Espley R.V."/>
            <person name="Ireland H.S."/>
            <person name="Wu R."/>
            <person name="Atkinson R.G."/>
            <person name="Karunairetnam S."/>
            <person name="Bulley S."/>
            <person name="Chunkath S."/>
            <person name="Hanley Z."/>
            <person name="Storey R."/>
            <person name="Thrimawithana A.H."/>
            <person name="Thomson S."/>
            <person name="David C."/>
            <person name="Testolin R."/>
            <person name="Huang H."/>
            <person name="Hellens R.P."/>
            <person name="Schaffer R.J."/>
        </authorList>
    </citation>
    <scope>NUCLEOTIDE SEQUENCE [LARGE SCALE GENOMIC DNA]</scope>
    <source>
        <strain evidence="11">cv. Red5</strain>
    </source>
</reference>
<evidence type="ECO:0000256" key="3">
    <source>
        <dbReference type="ARBA" id="ARBA00022845"/>
    </source>
</evidence>
<dbReference type="InterPro" id="IPR003100">
    <property type="entry name" value="PAZ_dom"/>
</dbReference>
<dbReference type="EMBL" id="NKQK01000029">
    <property type="protein sequence ID" value="PSR84661.1"/>
    <property type="molecule type" value="Genomic_DNA"/>
</dbReference>
<evidence type="ECO:0000256" key="2">
    <source>
        <dbReference type="ARBA" id="ARBA00022491"/>
    </source>
</evidence>
<evidence type="ECO:0000256" key="4">
    <source>
        <dbReference type="ARBA" id="ARBA00022884"/>
    </source>
</evidence>
<evidence type="ECO:0000256" key="6">
    <source>
        <dbReference type="ARBA" id="ARBA00023274"/>
    </source>
</evidence>
<dbReference type="PANTHER" id="PTHR22891">
    <property type="entry name" value="EUKARYOTIC TRANSLATION INITIATION FACTOR 2C"/>
    <property type="match status" value="1"/>
</dbReference>
<dbReference type="Gramene" id="PSR84661">
    <property type="protein sequence ID" value="PSR84661"/>
    <property type="gene ID" value="CEY00_Acc21785"/>
</dbReference>
<dbReference type="FunFam" id="2.170.260.10:FF:000008">
    <property type="entry name" value="Protein argonaute 7"/>
    <property type="match status" value="1"/>
</dbReference>
<reference evidence="10 11" key="1">
    <citation type="submission" date="2017-07" db="EMBL/GenBank/DDBJ databases">
        <title>An improved, manually edited Actinidia chinensis var. chinensis (kiwifruit) genome highlights the challenges associated with draft genomes and gene prediction in plants.</title>
        <authorList>
            <person name="Pilkington S."/>
            <person name="Crowhurst R."/>
            <person name="Hilario E."/>
            <person name="Nardozza S."/>
            <person name="Fraser L."/>
            <person name="Peng Y."/>
            <person name="Gunaseelan K."/>
            <person name="Simpson R."/>
            <person name="Tahir J."/>
            <person name="Deroles S."/>
            <person name="Templeton K."/>
            <person name="Luo Z."/>
            <person name="Davy M."/>
            <person name="Cheng C."/>
            <person name="Mcneilage M."/>
            <person name="Scaglione D."/>
            <person name="Liu Y."/>
            <person name="Zhang Q."/>
            <person name="Datson P."/>
            <person name="De Silva N."/>
            <person name="Gardiner S."/>
            <person name="Bassett H."/>
            <person name="Chagne D."/>
            <person name="Mccallum J."/>
            <person name="Dzierzon H."/>
            <person name="Deng C."/>
            <person name="Wang Y.-Y."/>
            <person name="Barron N."/>
            <person name="Manako K."/>
            <person name="Bowen J."/>
            <person name="Foster T."/>
            <person name="Erridge Z."/>
            <person name="Tiffin H."/>
            <person name="Waite C."/>
            <person name="Davies K."/>
            <person name="Grierson E."/>
            <person name="Laing W."/>
            <person name="Kirk R."/>
            <person name="Chen X."/>
            <person name="Wood M."/>
            <person name="Montefiori M."/>
            <person name="Brummell D."/>
            <person name="Schwinn K."/>
            <person name="Catanach A."/>
            <person name="Fullerton C."/>
            <person name="Li D."/>
            <person name="Meiyalaghan S."/>
            <person name="Nieuwenhuizen N."/>
            <person name="Read N."/>
            <person name="Prakash R."/>
            <person name="Hunter D."/>
            <person name="Zhang H."/>
            <person name="Mckenzie M."/>
            <person name="Knabel M."/>
            <person name="Harris A."/>
            <person name="Allan A."/>
            <person name="Chen A."/>
            <person name="Janssen B."/>
            <person name="Plunkett B."/>
            <person name="Dwamena C."/>
            <person name="Voogd C."/>
            <person name="Leif D."/>
            <person name="Lafferty D."/>
            <person name="Souleyre E."/>
            <person name="Varkonyi-Gasic E."/>
            <person name="Gambi F."/>
            <person name="Hanley J."/>
            <person name="Yao J.-L."/>
            <person name="Cheung J."/>
            <person name="David K."/>
            <person name="Warren B."/>
            <person name="Marsh K."/>
            <person name="Snowden K."/>
            <person name="Lin-Wang K."/>
            <person name="Brian L."/>
            <person name="Martinez-Sanchez M."/>
            <person name="Wang M."/>
            <person name="Ileperuma N."/>
            <person name="Macnee N."/>
            <person name="Campin R."/>
            <person name="Mcatee P."/>
            <person name="Drummond R."/>
            <person name="Espley R."/>
            <person name="Ireland H."/>
            <person name="Wu R."/>
            <person name="Atkinson R."/>
            <person name="Karunairetnam S."/>
            <person name="Bulley S."/>
            <person name="Chunkath S."/>
            <person name="Hanley Z."/>
            <person name="Storey R."/>
            <person name="Thrimawithana A."/>
            <person name="Thomson S."/>
            <person name="David C."/>
            <person name="Testolin R."/>
        </authorList>
    </citation>
    <scope>NUCLEOTIDE SEQUENCE [LARGE SCALE GENOMIC DNA]</scope>
    <source>
        <strain evidence="11">cv. Red5</strain>
        <tissue evidence="10">Young leaf</tissue>
    </source>
</reference>
<dbReference type="Pfam" id="PF16488">
    <property type="entry name" value="ArgoL2"/>
    <property type="match status" value="1"/>
</dbReference>
<dbReference type="InterPro" id="IPR032474">
    <property type="entry name" value="Argonaute_N"/>
</dbReference>
<dbReference type="Pfam" id="PF02170">
    <property type="entry name" value="PAZ"/>
    <property type="match status" value="1"/>
</dbReference>
<keyword evidence="6" id="KW-0687">Ribonucleoprotein</keyword>
<dbReference type="FunCoup" id="A0A2R6P329">
    <property type="interactions" value="380"/>
</dbReference>
<dbReference type="CDD" id="cd02846">
    <property type="entry name" value="PAZ_argonaute_like"/>
    <property type="match status" value="1"/>
</dbReference>
<dbReference type="PROSITE" id="PS50821">
    <property type="entry name" value="PAZ"/>
    <property type="match status" value="1"/>
</dbReference>
<dbReference type="InterPro" id="IPR045246">
    <property type="entry name" value="Piwi_ago-like"/>
</dbReference>
<protein>
    <submittedName>
        <fullName evidence="10">Protein argonaute like</fullName>
    </submittedName>
</protein>
<evidence type="ECO:0000313" key="10">
    <source>
        <dbReference type="EMBL" id="PSR84661.1"/>
    </source>
</evidence>
<dbReference type="Gene3D" id="2.170.260.10">
    <property type="entry name" value="paz domain"/>
    <property type="match status" value="1"/>
</dbReference>
<dbReference type="SMART" id="SM00950">
    <property type="entry name" value="Piwi"/>
    <property type="match status" value="1"/>
</dbReference>
<dbReference type="SUPFAM" id="SSF53098">
    <property type="entry name" value="Ribonuclease H-like"/>
    <property type="match status" value="1"/>
</dbReference>
<accession>A0A2R6P329</accession>
<evidence type="ECO:0000313" key="11">
    <source>
        <dbReference type="Proteomes" id="UP000241394"/>
    </source>
</evidence>
<dbReference type="Proteomes" id="UP000241394">
    <property type="component" value="Chromosome LG29"/>
</dbReference>
<feature type="domain" description="PAZ" evidence="8">
    <location>
        <begin position="334"/>
        <end position="450"/>
    </location>
</feature>
<dbReference type="GO" id="GO:0031047">
    <property type="term" value="P:regulatory ncRNA-mediated gene silencing"/>
    <property type="evidence" value="ECO:0007669"/>
    <property type="project" value="UniProtKB-KW"/>
</dbReference>
<evidence type="ECO:0000256" key="1">
    <source>
        <dbReference type="ARBA" id="ARBA00008201"/>
    </source>
</evidence>
<dbReference type="InterPro" id="IPR032472">
    <property type="entry name" value="ArgoL2"/>
</dbReference>
<dbReference type="GO" id="GO:0003723">
    <property type="term" value="F:RNA binding"/>
    <property type="evidence" value="ECO:0007669"/>
    <property type="project" value="UniProtKB-KW"/>
</dbReference>
<dbReference type="Pfam" id="PF08699">
    <property type="entry name" value="ArgoL1"/>
    <property type="match status" value="1"/>
</dbReference>
<dbReference type="STRING" id="1590841.A0A2R6P329"/>
<dbReference type="InterPro" id="IPR012337">
    <property type="entry name" value="RNaseH-like_sf"/>
</dbReference>
<gene>
    <name evidence="10" type="ORF">CEY00_Acc21785</name>
</gene>
<comment type="caution">
    <text evidence="10">The sequence shown here is derived from an EMBL/GenBank/DDBJ whole genome shotgun (WGS) entry which is preliminary data.</text>
</comment>
<proteinExistence type="inferred from homology"/>
<name>A0A2R6P329_ACTCC</name>
<dbReference type="SMART" id="SM00949">
    <property type="entry name" value="PAZ"/>
    <property type="match status" value="1"/>
</dbReference>
<organism evidence="10 11">
    <name type="scientific">Actinidia chinensis var. chinensis</name>
    <name type="common">Chinese soft-hair kiwi</name>
    <dbReference type="NCBI Taxonomy" id="1590841"/>
    <lineage>
        <taxon>Eukaryota</taxon>
        <taxon>Viridiplantae</taxon>
        <taxon>Streptophyta</taxon>
        <taxon>Embryophyta</taxon>
        <taxon>Tracheophyta</taxon>
        <taxon>Spermatophyta</taxon>
        <taxon>Magnoliopsida</taxon>
        <taxon>eudicotyledons</taxon>
        <taxon>Gunneridae</taxon>
        <taxon>Pentapetalae</taxon>
        <taxon>asterids</taxon>
        <taxon>Ericales</taxon>
        <taxon>Actinidiaceae</taxon>
        <taxon>Actinidia</taxon>
    </lineage>
</organism>
<dbReference type="SMART" id="SM01163">
    <property type="entry name" value="DUF1785"/>
    <property type="match status" value="1"/>
</dbReference>
<dbReference type="Gene3D" id="3.40.50.2300">
    <property type="match status" value="1"/>
</dbReference>
<feature type="region of interest" description="Disordered" evidence="7">
    <location>
        <begin position="1"/>
        <end position="85"/>
    </location>
</feature>
<dbReference type="GO" id="GO:1990904">
    <property type="term" value="C:ribonucleoprotein complex"/>
    <property type="evidence" value="ECO:0007669"/>
    <property type="project" value="UniProtKB-KW"/>
</dbReference>
<dbReference type="Pfam" id="PF16486">
    <property type="entry name" value="ArgoN"/>
    <property type="match status" value="1"/>
</dbReference>
<keyword evidence="11" id="KW-1185">Reference proteome</keyword>
<dbReference type="Gene3D" id="3.30.420.10">
    <property type="entry name" value="Ribonuclease H-like superfamily/Ribonuclease H"/>
    <property type="match status" value="1"/>
</dbReference>
<feature type="domain" description="Piwi" evidence="9">
    <location>
        <begin position="632"/>
        <end position="930"/>
    </location>
</feature>
<dbReference type="SUPFAM" id="SSF101690">
    <property type="entry name" value="PAZ domain"/>
    <property type="match status" value="1"/>
</dbReference>
<keyword evidence="5" id="KW-0943">RNA-mediated gene silencing</keyword>
<dbReference type="InterPro" id="IPR014811">
    <property type="entry name" value="ArgoL1"/>
</dbReference>
<dbReference type="GO" id="GO:0006417">
    <property type="term" value="P:regulation of translation"/>
    <property type="evidence" value="ECO:0007669"/>
    <property type="project" value="UniProtKB-KW"/>
</dbReference>
<dbReference type="OMA" id="LENTMFF"/>
<dbReference type="InterPro" id="IPR036397">
    <property type="entry name" value="RNaseH_sf"/>
</dbReference>
<evidence type="ECO:0000256" key="7">
    <source>
        <dbReference type="SAM" id="MobiDB-lite"/>
    </source>
</evidence>
<dbReference type="PROSITE" id="PS50822">
    <property type="entry name" value="PIWI"/>
    <property type="match status" value="1"/>
</dbReference>
<dbReference type="Pfam" id="PF02171">
    <property type="entry name" value="Piwi"/>
    <property type="match status" value="1"/>
</dbReference>